<name>A0ABW6N971_9ACTN</name>
<keyword evidence="1" id="KW-1133">Transmembrane helix</keyword>
<evidence type="ECO:0000256" key="1">
    <source>
        <dbReference type="SAM" id="Phobius"/>
    </source>
</evidence>
<sequence>MGSSLTSAAARYQMSQDYAAIATSIAAALLLASLVEFYAITTDNVGRPVKVGHVLYTGVARVVRFSDRAINLGYTVPDHVLRNRAFRRFRYALDFRGAWQEIAEGWWDAEYETGNHPTLGEEFDRLDEFFWRPFLLAMIVNKVRITRMFLSLGVALLSAVTIFAILEWSARREGGDAPWLAVATLLGCLFSTLLYLGAFIARLFDMVFTRTMEVAVDQFVGTHGIELETERPAWRPYRHK</sequence>
<reference evidence="2 3" key="1">
    <citation type="submission" date="2024-10" db="EMBL/GenBank/DDBJ databases">
        <title>The Natural Products Discovery Center: Release of the First 8490 Sequenced Strains for Exploring Actinobacteria Biosynthetic Diversity.</title>
        <authorList>
            <person name="Kalkreuter E."/>
            <person name="Kautsar S.A."/>
            <person name="Yang D."/>
            <person name="Bader C.D."/>
            <person name="Teijaro C.N."/>
            <person name="Fluegel L."/>
            <person name="Davis C.M."/>
            <person name="Simpson J.R."/>
            <person name="Lauterbach L."/>
            <person name="Steele A.D."/>
            <person name="Gui C."/>
            <person name="Meng S."/>
            <person name="Li G."/>
            <person name="Viehrig K."/>
            <person name="Ye F."/>
            <person name="Su P."/>
            <person name="Kiefer A.F."/>
            <person name="Nichols A."/>
            <person name="Cepeda A.J."/>
            <person name="Yan W."/>
            <person name="Fan B."/>
            <person name="Jiang Y."/>
            <person name="Adhikari A."/>
            <person name="Zheng C.-J."/>
            <person name="Schuster L."/>
            <person name="Cowan T.M."/>
            <person name="Smanski M.J."/>
            <person name="Chevrette M.G."/>
            <person name="De Carvalho L.P.S."/>
            <person name="Shen B."/>
        </authorList>
    </citation>
    <scope>NUCLEOTIDE SEQUENCE [LARGE SCALE GENOMIC DNA]</scope>
    <source>
        <strain evidence="2 3">NPDC005497</strain>
    </source>
</reference>
<accession>A0ABW6N971</accession>
<feature type="transmembrane region" description="Helical" evidence="1">
    <location>
        <begin position="20"/>
        <end position="40"/>
    </location>
</feature>
<evidence type="ECO:0008006" key="4">
    <source>
        <dbReference type="Google" id="ProtNLM"/>
    </source>
</evidence>
<dbReference type="RefSeq" id="WP_362046208.1">
    <property type="nucleotide sequence ID" value="NZ_JBEXWN010000002.1"/>
</dbReference>
<dbReference type="EMBL" id="JBIAJP010000017">
    <property type="protein sequence ID" value="MFF0009122.1"/>
    <property type="molecule type" value="Genomic_DNA"/>
</dbReference>
<evidence type="ECO:0000313" key="2">
    <source>
        <dbReference type="EMBL" id="MFF0009122.1"/>
    </source>
</evidence>
<keyword evidence="3" id="KW-1185">Reference proteome</keyword>
<comment type="caution">
    <text evidence="2">The sequence shown here is derived from an EMBL/GenBank/DDBJ whole genome shotgun (WGS) entry which is preliminary data.</text>
</comment>
<organism evidence="2 3">
    <name type="scientific">Streptomyces tibetensis</name>
    <dbReference type="NCBI Taxonomy" id="2382123"/>
    <lineage>
        <taxon>Bacteria</taxon>
        <taxon>Bacillati</taxon>
        <taxon>Actinomycetota</taxon>
        <taxon>Actinomycetes</taxon>
        <taxon>Kitasatosporales</taxon>
        <taxon>Streptomycetaceae</taxon>
        <taxon>Streptomyces</taxon>
    </lineage>
</organism>
<keyword evidence="1" id="KW-0812">Transmembrane</keyword>
<feature type="transmembrane region" description="Helical" evidence="1">
    <location>
        <begin position="178"/>
        <end position="204"/>
    </location>
</feature>
<proteinExistence type="predicted"/>
<dbReference type="Proteomes" id="UP001601422">
    <property type="component" value="Unassembled WGS sequence"/>
</dbReference>
<keyword evidence="1" id="KW-0472">Membrane</keyword>
<feature type="transmembrane region" description="Helical" evidence="1">
    <location>
        <begin position="148"/>
        <end position="166"/>
    </location>
</feature>
<protein>
    <recommendedName>
        <fullName evidence="4">Integral membrane protein</fullName>
    </recommendedName>
</protein>
<evidence type="ECO:0000313" key="3">
    <source>
        <dbReference type="Proteomes" id="UP001601422"/>
    </source>
</evidence>
<gene>
    <name evidence="2" type="ORF">ACFYQT_37660</name>
</gene>